<comment type="function">
    <text evidence="3">Flagellin is the subunit protein which polymerizes to form the filaments of bacterial flagella.</text>
</comment>
<feature type="domain" description="Flagellin C-terminal" evidence="6">
    <location>
        <begin position="560"/>
        <end position="641"/>
    </location>
</feature>
<name>A0A518CIV1_9PLAN</name>
<keyword evidence="4" id="KW-0175">Coiled coil</keyword>
<dbReference type="SUPFAM" id="SSF64518">
    <property type="entry name" value="Phase 1 flagellin"/>
    <property type="match status" value="2"/>
</dbReference>
<keyword evidence="3" id="KW-0964">Secreted</keyword>
<dbReference type="Gene3D" id="1.20.1330.10">
    <property type="entry name" value="f41 fragment of flagellin, N-terminal domain"/>
    <property type="match status" value="2"/>
</dbReference>
<dbReference type="GO" id="GO:0005576">
    <property type="term" value="C:extracellular region"/>
    <property type="evidence" value="ECO:0007669"/>
    <property type="project" value="UniProtKB-SubCell"/>
</dbReference>
<dbReference type="GO" id="GO:0009288">
    <property type="term" value="C:bacterial-type flagellum"/>
    <property type="evidence" value="ECO:0007669"/>
    <property type="project" value="UniProtKB-SubCell"/>
</dbReference>
<organism evidence="7 8">
    <name type="scientific">Polystyrenella longa</name>
    <dbReference type="NCBI Taxonomy" id="2528007"/>
    <lineage>
        <taxon>Bacteria</taxon>
        <taxon>Pseudomonadati</taxon>
        <taxon>Planctomycetota</taxon>
        <taxon>Planctomycetia</taxon>
        <taxon>Planctomycetales</taxon>
        <taxon>Planctomycetaceae</taxon>
        <taxon>Polystyrenella</taxon>
    </lineage>
</organism>
<keyword evidence="8" id="KW-1185">Reference proteome</keyword>
<dbReference type="Pfam" id="PF00669">
    <property type="entry name" value="Flagellin_N"/>
    <property type="match status" value="1"/>
</dbReference>
<keyword evidence="2 3" id="KW-0975">Bacterial flagellum</keyword>
<feature type="domain" description="Flagellin N-terminal" evidence="5">
    <location>
        <begin position="17"/>
        <end position="148"/>
    </location>
</feature>
<evidence type="ECO:0000313" key="8">
    <source>
        <dbReference type="Proteomes" id="UP000317178"/>
    </source>
</evidence>
<dbReference type="Proteomes" id="UP000317178">
    <property type="component" value="Chromosome"/>
</dbReference>
<evidence type="ECO:0000313" key="7">
    <source>
        <dbReference type="EMBL" id="QDU79141.1"/>
    </source>
</evidence>
<evidence type="ECO:0000259" key="5">
    <source>
        <dbReference type="Pfam" id="PF00669"/>
    </source>
</evidence>
<evidence type="ECO:0000256" key="4">
    <source>
        <dbReference type="SAM" id="Coils"/>
    </source>
</evidence>
<evidence type="ECO:0000256" key="1">
    <source>
        <dbReference type="ARBA" id="ARBA00005709"/>
    </source>
</evidence>
<comment type="subcellular location">
    <subcellularLocation>
        <location evidence="3">Secreted</location>
    </subcellularLocation>
    <subcellularLocation>
        <location evidence="3">Bacterial flagellum</location>
    </subcellularLocation>
</comment>
<evidence type="ECO:0000256" key="3">
    <source>
        <dbReference type="RuleBase" id="RU362073"/>
    </source>
</evidence>
<evidence type="ECO:0000256" key="2">
    <source>
        <dbReference type="ARBA" id="ARBA00023143"/>
    </source>
</evidence>
<keyword evidence="7" id="KW-0282">Flagellum</keyword>
<comment type="similarity">
    <text evidence="1 3">Belongs to the bacterial flagellin family.</text>
</comment>
<dbReference type="PANTHER" id="PTHR42792:SF1">
    <property type="entry name" value="FLAGELLAR HOOK-ASSOCIATED PROTEIN 3"/>
    <property type="match status" value="1"/>
</dbReference>
<keyword evidence="7" id="KW-0969">Cilium</keyword>
<feature type="coiled-coil region" evidence="4">
    <location>
        <begin position="572"/>
        <end position="599"/>
    </location>
</feature>
<keyword evidence="7" id="KW-0966">Cell projection</keyword>
<evidence type="ECO:0000259" key="6">
    <source>
        <dbReference type="Pfam" id="PF00700"/>
    </source>
</evidence>
<dbReference type="GO" id="GO:0005198">
    <property type="term" value="F:structural molecule activity"/>
    <property type="evidence" value="ECO:0007669"/>
    <property type="project" value="UniProtKB-UniRule"/>
</dbReference>
<dbReference type="InterPro" id="IPR001029">
    <property type="entry name" value="Flagellin_N"/>
</dbReference>
<reference evidence="7 8" key="1">
    <citation type="submission" date="2019-02" db="EMBL/GenBank/DDBJ databases">
        <title>Deep-cultivation of Planctomycetes and their phenomic and genomic characterization uncovers novel biology.</title>
        <authorList>
            <person name="Wiegand S."/>
            <person name="Jogler M."/>
            <person name="Boedeker C."/>
            <person name="Pinto D."/>
            <person name="Vollmers J."/>
            <person name="Rivas-Marin E."/>
            <person name="Kohn T."/>
            <person name="Peeters S.H."/>
            <person name="Heuer A."/>
            <person name="Rast P."/>
            <person name="Oberbeckmann S."/>
            <person name="Bunk B."/>
            <person name="Jeske O."/>
            <person name="Meyerdierks A."/>
            <person name="Storesund J.E."/>
            <person name="Kallscheuer N."/>
            <person name="Luecker S."/>
            <person name="Lage O.M."/>
            <person name="Pohl T."/>
            <person name="Merkel B.J."/>
            <person name="Hornburger P."/>
            <person name="Mueller R.-W."/>
            <person name="Bruemmer F."/>
            <person name="Labrenz M."/>
            <person name="Spormann A.M."/>
            <person name="Op den Camp H."/>
            <person name="Overmann J."/>
            <person name="Amann R."/>
            <person name="Jetten M.S.M."/>
            <person name="Mascher T."/>
            <person name="Medema M.H."/>
            <person name="Devos D.P."/>
            <person name="Kaster A.-K."/>
            <person name="Ovreas L."/>
            <person name="Rohde M."/>
            <person name="Galperin M.Y."/>
            <person name="Jogler C."/>
        </authorList>
    </citation>
    <scope>NUCLEOTIDE SEQUENCE [LARGE SCALE GENOMIC DNA]</scope>
    <source>
        <strain evidence="7 8">Pla110</strain>
    </source>
</reference>
<dbReference type="InterPro" id="IPR046358">
    <property type="entry name" value="Flagellin_C"/>
</dbReference>
<dbReference type="Pfam" id="PF00700">
    <property type="entry name" value="Flagellin_C"/>
    <property type="match status" value="1"/>
</dbReference>
<dbReference type="RefSeq" id="WP_197440492.1">
    <property type="nucleotide sequence ID" value="NZ_CP036281.1"/>
</dbReference>
<accession>A0A518CIV1</accession>
<dbReference type="KEGG" id="plon:Pla110_08460"/>
<dbReference type="PANTHER" id="PTHR42792">
    <property type="entry name" value="FLAGELLIN"/>
    <property type="match status" value="1"/>
</dbReference>
<gene>
    <name evidence="7" type="primary">flgL</name>
    <name evidence="7" type="ORF">Pla110_08460</name>
</gene>
<dbReference type="InterPro" id="IPR001492">
    <property type="entry name" value="Flagellin"/>
</dbReference>
<protein>
    <recommendedName>
        <fullName evidence="3">Flagellin</fullName>
    </recommendedName>
</protein>
<dbReference type="EMBL" id="CP036281">
    <property type="protein sequence ID" value="QDU79141.1"/>
    <property type="molecule type" value="Genomic_DNA"/>
</dbReference>
<sequence>MSIGPILSGRLPGSLATRQLQSDIASANQLIYRMQNQVATGQKYFLPSEAPASAIRTMGLQKQLERNVQIQKNINTDLSFLEVSESSLGTVNEALNRAKSYIISGLGAASSPAEKQAMATELSSLITASLNSANATHSGRYLFGGSETGAPPFQTRVDGSVVYNGDEFNINSTIGVGFLEANNVNGNDAFQAFTDPITSDINPALTNQSRVEDFLGGRGVKLGRVQLTLDNGGTPQTATVDLSKAETVADIEALLENAFAGGPLTLDVDIDPSTSSGLRLTPSAGTVSVSDITGSYVARDLGIASAATAQVTGSNLNPAVTLNTELASLNGGAGIGSVSGTGLQIKLGAETATIDLNGLTTVEDLFNAIKGTGLDLDTDINSAGNGIAIRSRRSGADFSIGENGGTNATALGIRTFSASTKLTSLNHNTGVNVDGDVDLQITRRDGTDIEIDLAGTKTVQDVLDAINAVDPGNLVASLNSTGNGISITDNSGTGPFVIPDSSLSVGLGINGTESGTDNTVALVGSDPNPQDTEGTFSILVGIQRALAAGDDIELNRLGAIIDGEIERFTLVRSEIGSRLQSLENEASRLEDHRISLEETLSDEFDTDIAEIITNLQYTQTVLQATLQIAASLQQLNLFNML</sequence>
<dbReference type="AlphaFoldDB" id="A0A518CIV1"/>
<proteinExistence type="inferred from homology"/>